<dbReference type="Pfam" id="PF00534">
    <property type="entry name" value="Glycos_transf_1"/>
    <property type="match status" value="1"/>
</dbReference>
<dbReference type="KEGG" id="gpi:GPICK_04950"/>
<dbReference type="PANTHER" id="PTHR45947">
    <property type="entry name" value="SULFOQUINOVOSYL TRANSFERASE SQD2"/>
    <property type="match status" value="1"/>
</dbReference>
<feature type="domain" description="Glycosyl transferase family 1" evidence="1">
    <location>
        <begin position="2"/>
        <end position="134"/>
    </location>
</feature>
<dbReference type="CDD" id="cd03801">
    <property type="entry name" value="GT4_PimA-like"/>
    <property type="match status" value="1"/>
</dbReference>
<proteinExistence type="predicted"/>
<sequence>MLWSGSFIHKKALHLLLEALREVPGDCPVELRIVGRGPLERRWRRQAQTWGVDHLCRWVPWLPYDEFQALYSWADLQVFTSMRDSTGSVVLEALSHGLPVLCFDHQGCADMVTPECGVKIPVTRPGETVRRLRETIVSLARDRSRLDRLSEGALARAGEYLWARKGERIFGIYREVLAEGESAAADAPPRLEGVPDR</sequence>
<evidence type="ECO:0000313" key="3">
    <source>
        <dbReference type="Proteomes" id="UP000057609"/>
    </source>
</evidence>
<dbReference type="Proteomes" id="UP000057609">
    <property type="component" value="Chromosome"/>
</dbReference>
<dbReference type="InterPro" id="IPR001296">
    <property type="entry name" value="Glyco_trans_1"/>
</dbReference>
<evidence type="ECO:0000313" key="2">
    <source>
        <dbReference type="EMBL" id="AJE02798.1"/>
    </source>
</evidence>
<keyword evidence="3" id="KW-1185">Reference proteome</keyword>
<dbReference type="STRING" id="345632.GPICK_04950"/>
<accession>A0A0B5B844</accession>
<dbReference type="PANTHER" id="PTHR45947:SF3">
    <property type="entry name" value="SULFOQUINOVOSYL TRANSFERASE SQD2"/>
    <property type="match status" value="1"/>
</dbReference>
<gene>
    <name evidence="2" type="ORF">GPICK_04950</name>
</gene>
<dbReference type="Gene3D" id="3.40.50.2000">
    <property type="entry name" value="Glycogen Phosphorylase B"/>
    <property type="match status" value="1"/>
</dbReference>
<protein>
    <recommendedName>
        <fullName evidence="1">Glycosyl transferase family 1 domain-containing protein</fullName>
    </recommendedName>
</protein>
<dbReference type="SUPFAM" id="SSF53756">
    <property type="entry name" value="UDP-Glycosyltransferase/glycogen phosphorylase"/>
    <property type="match status" value="1"/>
</dbReference>
<evidence type="ECO:0000259" key="1">
    <source>
        <dbReference type="Pfam" id="PF00534"/>
    </source>
</evidence>
<organism evidence="2 3">
    <name type="scientific">Geobacter pickeringii</name>
    <dbReference type="NCBI Taxonomy" id="345632"/>
    <lineage>
        <taxon>Bacteria</taxon>
        <taxon>Pseudomonadati</taxon>
        <taxon>Thermodesulfobacteriota</taxon>
        <taxon>Desulfuromonadia</taxon>
        <taxon>Geobacterales</taxon>
        <taxon>Geobacteraceae</taxon>
        <taxon>Geobacter</taxon>
    </lineage>
</organism>
<dbReference type="EMBL" id="CP009788">
    <property type="protein sequence ID" value="AJE02798.1"/>
    <property type="molecule type" value="Genomic_DNA"/>
</dbReference>
<dbReference type="InterPro" id="IPR050194">
    <property type="entry name" value="Glycosyltransferase_grp1"/>
</dbReference>
<name>A0A0B5B844_9BACT</name>
<dbReference type="AlphaFoldDB" id="A0A0B5B844"/>
<dbReference type="GO" id="GO:0016757">
    <property type="term" value="F:glycosyltransferase activity"/>
    <property type="evidence" value="ECO:0007669"/>
    <property type="project" value="InterPro"/>
</dbReference>
<dbReference type="HOGENOM" id="CLU_1514978_0_0_7"/>
<reference evidence="2 3" key="1">
    <citation type="journal article" date="2015" name="Genome Announc.">
        <title>Complete Genome of Geobacter pickeringii G13T, a Metal-Reducing Isolate from Sedimentary Kaolin Deposits.</title>
        <authorList>
            <person name="Badalamenti J.P."/>
            <person name="Bond D.R."/>
        </authorList>
    </citation>
    <scope>NUCLEOTIDE SEQUENCE [LARGE SCALE GENOMIC DNA]</scope>
    <source>
        <strain evidence="2 3">G13</strain>
    </source>
</reference>